<feature type="domain" description="CENP-V/GFA" evidence="4">
    <location>
        <begin position="14"/>
        <end position="140"/>
    </location>
</feature>
<dbReference type="InterPro" id="IPR011057">
    <property type="entry name" value="Mss4-like_sf"/>
</dbReference>
<dbReference type="Gene3D" id="2.170.150.70">
    <property type="match status" value="1"/>
</dbReference>
<evidence type="ECO:0000256" key="2">
    <source>
        <dbReference type="ARBA" id="ARBA00022723"/>
    </source>
</evidence>
<keyword evidence="3" id="KW-0862">Zinc</keyword>
<evidence type="ECO:0000256" key="1">
    <source>
        <dbReference type="ARBA" id="ARBA00005495"/>
    </source>
</evidence>
<dbReference type="GO" id="GO:0046872">
    <property type="term" value="F:metal ion binding"/>
    <property type="evidence" value="ECO:0007669"/>
    <property type="project" value="UniProtKB-KW"/>
</dbReference>
<proteinExistence type="inferred from homology"/>
<organism evidence="5 6">
    <name type="scientific">Schizothecium vesticola</name>
    <dbReference type="NCBI Taxonomy" id="314040"/>
    <lineage>
        <taxon>Eukaryota</taxon>
        <taxon>Fungi</taxon>
        <taxon>Dikarya</taxon>
        <taxon>Ascomycota</taxon>
        <taxon>Pezizomycotina</taxon>
        <taxon>Sordariomycetes</taxon>
        <taxon>Sordariomycetidae</taxon>
        <taxon>Sordariales</taxon>
        <taxon>Schizotheciaceae</taxon>
        <taxon>Schizothecium</taxon>
    </lineage>
</organism>
<sequence>MEPALPPTPLAEPLRYTCHCGRIRVAIAAKPAFVNECQCSVCYKLGAIWGYFERRQVDVTTADDATLQAYIRSDENGDGDVSFNRCSHCGSLVSWTRVPGKPEDGGEKTGINCRLLEPKELEGLDRRRGTGPPRKIKKAA</sequence>
<evidence type="ECO:0000256" key="3">
    <source>
        <dbReference type="ARBA" id="ARBA00022833"/>
    </source>
</evidence>
<accession>A0AA40FAV6</accession>
<dbReference type="GO" id="GO:0016846">
    <property type="term" value="F:carbon-sulfur lyase activity"/>
    <property type="evidence" value="ECO:0007669"/>
    <property type="project" value="InterPro"/>
</dbReference>
<dbReference type="EMBL" id="JAUKUD010000001">
    <property type="protein sequence ID" value="KAK0754369.1"/>
    <property type="molecule type" value="Genomic_DNA"/>
</dbReference>
<evidence type="ECO:0000259" key="4">
    <source>
        <dbReference type="PROSITE" id="PS51891"/>
    </source>
</evidence>
<gene>
    <name evidence="5" type="ORF">B0T18DRAFT_399021</name>
</gene>
<dbReference type="InterPro" id="IPR006913">
    <property type="entry name" value="CENP-V/GFA"/>
</dbReference>
<dbReference type="Pfam" id="PF04828">
    <property type="entry name" value="GFA"/>
    <property type="match status" value="1"/>
</dbReference>
<keyword evidence="2" id="KW-0479">Metal-binding</keyword>
<comment type="caution">
    <text evidence="5">The sequence shown here is derived from an EMBL/GenBank/DDBJ whole genome shotgun (WGS) entry which is preliminary data.</text>
</comment>
<name>A0AA40FAV6_9PEZI</name>
<dbReference type="Proteomes" id="UP001172155">
    <property type="component" value="Unassembled WGS sequence"/>
</dbReference>
<dbReference type="AlphaFoldDB" id="A0AA40FAV6"/>
<dbReference type="PROSITE" id="PS51891">
    <property type="entry name" value="CENP_V_GFA"/>
    <property type="match status" value="1"/>
</dbReference>
<reference evidence="5" key="1">
    <citation type="submission" date="2023-06" db="EMBL/GenBank/DDBJ databases">
        <title>Genome-scale phylogeny and comparative genomics of the fungal order Sordariales.</title>
        <authorList>
            <consortium name="Lawrence Berkeley National Laboratory"/>
            <person name="Hensen N."/>
            <person name="Bonometti L."/>
            <person name="Westerberg I."/>
            <person name="Brannstrom I.O."/>
            <person name="Guillou S."/>
            <person name="Cros-Aarteil S."/>
            <person name="Calhoun S."/>
            <person name="Haridas S."/>
            <person name="Kuo A."/>
            <person name="Mondo S."/>
            <person name="Pangilinan J."/>
            <person name="Riley R."/>
            <person name="LaButti K."/>
            <person name="Andreopoulos B."/>
            <person name="Lipzen A."/>
            <person name="Chen C."/>
            <person name="Yanf M."/>
            <person name="Daum C."/>
            <person name="Ng V."/>
            <person name="Clum A."/>
            <person name="Steindorff A."/>
            <person name="Ohm R."/>
            <person name="Martin F."/>
            <person name="Silar P."/>
            <person name="Natvig D."/>
            <person name="Lalanne C."/>
            <person name="Gautier V."/>
            <person name="Ament-velasquez S.L."/>
            <person name="Kruys A."/>
            <person name="Hutchinson M.I."/>
            <person name="Powell A.J."/>
            <person name="Barry K."/>
            <person name="Miller A.N."/>
            <person name="Grigoriev I.V."/>
            <person name="Debuchy R."/>
            <person name="Gladieux P."/>
            <person name="Thoren M.H."/>
            <person name="Johannesson H."/>
        </authorList>
    </citation>
    <scope>NUCLEOTIDE SEQUENCE</scope>
    <source>
        <strain evidence="5">SMH3187-1</strain>
    </source>
</reference>
<dbReference type="SUPFAM" id="SSF51316">
    <property type="entry name" value="Mss4-like"/>
    <property type="match status" value="1"/>
</dbReference>
<keyword evidence="6" id="KW-1185">Reference proteome</keyword>
<evidence type="ECO:0000313" key="6">
    <source>
        <dbReference type="Proteomes" id="UP001172155"/>
    </source>
</evidence>
<comment type="similarity">
    <text evidence="1">Belongs to the Gfa family.</text>
</comment>
<evidence type="ECO:0000313" key="5">
    <source>
        <dbReference type="EMBL" id="KAK0754369.1"/>
    </source>
</evidence>
<protein>
    <recommendedName>
        <fullName evidence="4">CENP-V/GFA domain-containing protein</fullName>
    </recommendedName>
</protein>